<dbReference type="InterPro" id="IPR023214">
    <property type="entry name" value="HAD_sf"/>
</dbReference>
<dbReference type="CDD" id="cd07516">
    <property type="entry name" value="HAD_Pase"/>
    <property type="match status" value="1"/>
</dbReference>
<dbReference type="AlphaFoldDB" id="A0AAE3IU49"/>
<protein>
    <submittedName>
        <fullName evidence="1">Cof-type HAD-IIB family hydrolase</fullName>
    </submittedName>
</protein>
<dbReference type="EMBL" id="JAOUSF010000005">
    <property type="protein sequence ID" value="MCU9614675.1"/>
    <property type="molecule type" value="Genomic_DNA"/>
</dbReference>
<dbReference type="NCBIfam" id="TIGR00099">
    <property type="entry name" value="Cof-subfamily"/>
    <property type="match status" value="1"/>
</dbReference>
<sequence length="290" mass="31705">MIKCIATDMDGTLLGADQTISEENKKAILAAQEAGITVVISTGRSFDGASFPVNEASLNMPIICMNGAQTYTNKGEVLSSVGIPHHTYKEIMSILDAADCYYELYTSEGQFSTDMDKALSTIADIIFSSGKFTDYEEVLTGVKKRFVNSNIQFIDHYNTILEREAIEFYKVLAFSTDKEKLTTIENNLKNVHDIAVSSSGFENLEINSIHAQKGLAVERFVTSNGIQLAETMAIGDSYNDVSMLQKAGFAVAMGNAPDDIKALCHYVTATNVDNGFAEAVYKVIEMNKES</sequence>
<evidence type="ECO:0000313" key="1">
    <source>
        <dbReference type="EMBL" id="MCU9614675.1"/>
    </source>
</evidence>
<accession>A0AAE3IU49</accession>
<keyword evidence="2" id="KW-1185">Reference proteome</keyword>
<keyword evidence="1" id="KW-0378">Hydrolase</keyword>
<gene>
    <name evidence="1" type="ORF">OEV98_14115</name>
</gene>
<dbReference type="PANTHER" id="PTHR10000:SF55">
    <property type="entry name" value="5-AMINO-6-(5-PHOSPHO-D-RIBITYLAMINO)URACIL PHOSPHATASE YCSE"/>
    <property type="match status" value="1"/>
</dbReference>
<dbReference type="NCBIfam" id="TIGR01484">
    <property type="entry name" value="HAD-SF-IIB"/>
    <property type="match status" value="1"/>
</dbReference>
<dbReference type="Gene3D" id="3.30.1240.10">
    <property type="match status" value="1"/>
</dbReference>
<dbReference type="InterPro" id="IPR000150">
    <property type="entry name" value="Cof"/>
</dbReference>
<evidence type="ECO:0000313" key="2">
    <source>
        <dbReference type="Proteomes" id="UP001209318"/>
    </source>
</evidence>
<dbReference type="PANTHER" id="PTHR10000">
    <property type="entry name" value="PHOSPHOSERINE PHOSPHATASE"/>
    <property type="match status" value="1"/>
</dbReference>
<dbReference type="SFLD" id="SFLDG01140">
    <property type="entry name" value="C2.B:_Phosphomannomutase_and_P"/>
    <property type="match status" value="1"/>
</dbReference>
<name>A0AAE3IU49_9BACI</name>
<comment type="caution">
    <text evidence="1">The sequence shown here is derived from an EMBL/GenBank/DDBJ whole genome shotgun (WGS) entry which is preliminary data.</text>
</comment>
<dbReference type="InterPro" id="IPR006379">
    <property type="entry name" value="HAD-SF_hydro_IIB"/>
</dbReference>
<dbReference type="GO" id="GO:0000287">
    <property type="term" value="F:magnesium ion binding"/>
    <property type="evidence" value="ECO:0007669"/>
    <property type="project" value="TreeGrafter"/>
</dbReference>
<dbReference type="InterPro" id="IPR036412">
    <property type="entry name" value="HAD-like_sf"/>
</dbReference>
<dbReference type="GO" id="GO:0005829">
    <property type="term" value="C:cytosol"/>
    <property type="evidence" value="ECO:0007669"/>
    <property type="project" value="TreeGrafter"/>
</dbReference>
<dbReference type="GO" id="GO:0016791">
    <property type="term" value="F:phosphatase activity"/>
    <property type="evidence" value="ECO:0007669"/>
    <property type="project" value="UniProtKB-ARBA"/>
</dbReference>
<dbReference type="SFLD" id="SFLDS00003">
    <property type="entry name" value="Haloacid_Dehalogenase"/>
    <property type="match status" value="1"/>
</dbReference>
<dbReference type="SUPFAM" id="SSF56784">
    <property type="entry name" value="HAD-like"/>
    <property type="match status" value="1"/>
</dbReference>
<dbReference type="Pfam" id="PF08282">
    <property type="entry name" value="Hydrolase_3"/>
    <property type="match status" value="1"/>
</dbReference>
<dbReference type="RefSeq" id="WP_263074000.1">
    <property type="nucleotide sequence ID" value="NZ_JAOUSF010000005.1"/>
</dbReference>
<dbReference type="Gene3D" id="3.40.50.1000">
    <property type="entry name" value="HAD superfamily/HAD-like"/>
    <property type="match status" value="1"/>
</dbReference>
<organism evidence="1 2">
    <name type="scientific">Perspicuibacillus lycopersici</name>
    <dbReference type="NCBI Taxonomy" id="1325689"/>
    <lineage>
        <taxon>Bacteria</taxon>
        <taxon>Bacillati</taxon>
        <taxon>Bacillota</taxon>
        <taxon>Bacilli</taxon>
        <taxon>Bacillales</taxon>
        <taxon>Bacillaceae</taxon>
        <taxon>Perspicuibacillus</taxon>
    </lineage>
</organism>
<reference evidence="1" key="1">
    <citation type="submission" date="2022-10" db="EMBL/GenBank/DDBJ databases">
        <title>Description of Fervidibacillus gen. nov. in the family Fervidibacillaceae fam. nov. with two species, Fervidibacillus albus sp. nov., and Fervidibacillus halotolerans sp. nov., isolated from tidal flat sediments.</title>
        <authorList>
            <person name="Kwon K.K."/>
            <person name="Yang S.-H."/>
        </authorList>
    </citation>
    <scope>NUCLEOTIDE SEQUENCE</scope>
    <source>
        <strain evidence="1">JCM 19140</strain>
    </source>
</reference>
<proteinExistence type="predicted"/>
<dbReference type="Proteomes" id="UP001209318">
    <property type="component" value="Unassembled WGS sequence"/>
</dbReference>